<dbReference type="InterPro" id="IPR004143">
    <property type="entry name" value="BPL_LPL_catalytic"/>
</dbReference>
<comment type="function">
    <text evidence="2">Acts both as a biotin--[acetyl-CoA-carboxylase] ligase and a repressor.</text>
</comment>
<keyword evidence="1 2" id="KW-0436">Ligase</keyword>
<evidence type="ECO:0000256" key="1">
    <source>
        <dbReference type="ARBA" id="ARBA00022598"/>
    </source>
</evidence>
<dbReference type="GO" id="GO:0016740">
    <property type="term" value="F:transferase activity"/>
    <property type="evidence" value="ECO:0007669"/>
    <property type="project" value="UniProtKB-ARBA"/>
</dbReference>
<proteinExistence type="inferred from homology"/>
<keyword evidence="5" id="KW-1185">Reference proteome</keyword>
<dbReference type="HAMAP" id="MF_00978">
    <property type="entry name" value="Bifunct_BirA"/>
    <property type="match status" value="1"/>
</dbReference>
<dbReference type="InterPro" id="IPR004408">
    <property type="entry name" value="Biotin_CoA_COase_ligase"/>
</dbReference>
<dbReference type="Gene3D" id="3.30.930.10">
    <property type="entry name" value="Bira Bifunctional Protein, Domain 2"/>
    <property type="match status" value="1"/>
</dbReference>
<evidence type="ECO:0000256" key="2">
    <source>
        <dbReference type="HAMAP-Rule" id="MF_00978"/>
    </source>
</evidence>
<dbReference type="InterPro" id="IPR013196">
    <property type="entry name" value="HTH_11"/>
</dbReference>
<dbReference type="PANTHER" id="PTHR12835">
    <property type="entry name" value="BIOTIN PROTEIN LIGASE"/>
    <property type="match status" value="1"/>
</dbReference>
<dbReference type="STRING" id="1450648.CLORY_28390"/>
<dbReference type="GO" id="GO:0009249">
    <property type="term" value="P:protein lipoylation"/>
    <property type="evidence" value="ECO:0007669"/>
    <property type="project" value="UniProtKB-ARBA"/>
</dbReference>
<dbReference type="PROSITE" id="PS51733">
    <property type="entry name" value="BPL_LPL_CATALYTIC"/>
    <property type="match status" value="1"/>
</dbReference>
<dbReference type="GO" id="GO:0006355">
    <property type="term" value="P:regulation of DNA-templated transcription"/>
    <property type="evidence" value="ECO:0007669"/>
    <property type="project" value="UniProtKB-UniRule"/>
</dbReference>
<dbReference type="Proteomes" id="UP000190080">
    <property type="component" value="Unassembled WGS sequence"/>
</dbReference>
<evidence type="ECO:0000313" key="4">
    <source>
        <dbReference type="EMBL" id="OPJ60387.1"/>
    </source>
</evidence>
<feature type="binding site" evidence="2">
    <location>
        <position position="93"/>
    </location>
    <ligand>
        <name>biotin</name>
        <dbReference type="ChEBI" id="CHEBI:57586"/>
    </ligand>
</feature>
<organism evidence="4 5">
    <name type="scientific">Clostridium oryzae</name>
    <dbReference type="NCBI Taxonomy" id="1450648"/>
    <lineage>
        <taxon>Bacteria</taxon>
        <taxon>Bacillati</taxon>
        <taxon>Bacillota</taxon>
        <taxon>Clostridia</taxon>
        <taxon>Eubacteriales</taxon>
        <taxon>Clostridiaceae</taxon>
        <taxon>Clostridium</taxon>
    </lineage>
</organism>
<dbReference type="SUPFAM" id="SSF46785">
    <property type="entry name" value="Winged helix' DNA-binding domain"/>
    <property type="match status" value="1"/>
</dbReference>
<keyword evidence="2" id="KW-0067">ATP-binding</keyword>
<evidence type="ECO:0000313" key="5">
    <source>
        <dbReference type="Proteomes" id="UP000190080"/>
    </source>
</evidence>
<dbReference type="EC" id="6.3.4.15" evidence="2"/>
<dbReference type="Gene3D" id="1.10.10.10">
    <property type="entry name" value="Winged helix-like DNA-binding domain superfamily/Winged helix DNA-binding domain"/>
    <property type="match status" value="1"/>
</dbReference>
<dbReference type="GO" id="GO:0003677">
    <property type="term" value="F:DNA binding"/>
    <property type="evidence" value="ECO:0007669"/>
    <property type="project" value="UniProtKB-UniRule"/>
</dbReference>
<dbReference type="InterPro" id="IPR036388">
    <property type="entry name" value="WH-like_DNA-bd_sf"/>
</dbReference>
<feature type="binding site" evidence="2">
    <location>
        <begin position="69"/>
        <end position="71"/>
    </location>
    <ligand>
        <name>biotin</name>
        <dbReference type="ChEBI" id="CHEBI:57586"/>
    </ligand>
</feature>
<protein>
    <recommendedName>
        <fullName evidence="2">Bifunctional ligase/repressor BirA</fullName>
    </recommendedName>
    <alternativeName>
        <fullName evidence="2">Biotin--[acetyl-CoA-carboxylase] ligase</fullName>
        <ecNumber evidence="2">6.3.4.15</ecNumber>
    </alternativeName>
    <alternativeName>
        <fullName evidence="2">Biotin--protein ligase</fullName>
    </alternativeName>
    <alternativeName>
        <fullName evidence="2">Biotin-[acetyl-CoA carboxylase] synthetase</fullName>
    </alternativeName>
</protein>
<feature type="binding site" evidence="2">
    <location>
        <position position="163"/>
    </location>
    <ligand>
        <name>biotin</name>
        <dbReference type="ChEBI" id="CHEBI:57586"/>
    </ligand>
</feature>
<sequence length="307" mass="34337">MCQSLNVTRASIWKHIRSLRSDGYVIDSVSNKGYKLISCPDLLTASEVNPFLSTDFIGRSYYYFDSIESTNTKAKELYRADAADGSVIVSEEQTAGRGRLGRRWISPKNKGIFASILLRPTIDPLEAYKLTVISAAAVYNALSSLNINSLIKWPNDIIIDNKKVCGILTEMSAELNLIHYIVVGIGVNVNTDLKDIPEDLQCKASSLKIQFNQTFDRQKLLAEILNHFEILYKEFLSTNSIKSSVEICKKNSAILNKKVILIEGKKSTEVTPIDINDAAHIIVRDENKKLREILSAEISIRTSEGYV</sequence>
<dbReference type="Pfam" id="PF08279">
    <property type="entry name" value="HTH_11"/>
    <property type="match status" value="1"/>
</dbReference>
<reference evidence="4 5" key="1">
    <citation type="submission" date="2017-03" db="EMBL/GenBank/DDBJ databases">
        <title>Genome sequence of Clostridium oryzae DSM 28571.</title>
        <authorList>
            <person name="Poehlein A."/>
            <person name="Daniel R."/>
        </authorList>
    </citation>
    <scope>NUCLEOTIDE SEQUENCE [LARGE SCALE GENOMIC DNA]</scope>
    <source>
        <strain evidence="4 5">DSM 28571</strain>
    </source>
</reference>
<keyword evidence="2" id="KW-0547">Nucleotide-binding</keyword>
<keyword evidence="2" id="KW-0238">DNA-binding</keyword>
<dbReference type="CDD" id="cd16442">
    <property type="entry name" value="BPL"/>
    <property type="match status" value="1"/>
</dbReference>
<keyword evidence="2" id="KW-0678">Repressor</keyword>
<accession>A0A1V4ILM9</accession>
<dbReference type="GO" id="GO:0004077">
    <property type="term" value="F:biotin--[biotin carboxyl-carrier protein] ligase activity"/>
    <property type="evidence" value="ECO:0007669"/>
    <property type="project" value="UniProtKB-UniRule"/>
</dbReference>
<keyword evidence="2" id="KW-0805">Transcription regulation</keyword>
<dbReference type="InterPro" id="IPR045864">
    <property type="entry name" value="aa-tRNA-synth_II/BPL/LPL"/>
</dbReference>
<gene>
    <name evidence="2 4" type="primary">birA</name>
    <name evidence="4" type="ORF">CLORY_28390</name>
</gene>
<dbReference type="GO" id="GO:0005524">
    <property type="term" value="F:ATP binding"/>
    <property type="evidence" value="ECO:0007669"/>
    <property type="project" value="UniProtKB-UniRule"/>
</dbReference>
<dbReference type="PANTHER" id="PTHR12835:SF5">
    <property type="entry name" value="BIOTIN--PROTEIN LIGASE"/>
    <property type="match status" value="1"/>
</dbReference>
<dbReference type="NCBIfam" id="TIGR00121">
    <property type="entry name" value="birA_ligase"/>
    <property type="match status" value="1"/>
</dbReference>
<comment type="caution">
    <text evidence="4">The sequence shown here is derived from an EMBL/GenBank/DDBJ whole genome shotgun (WGS) entry which is preliminary data.</text>
</comment>
<dbReference type="EMBL" id="MZGV01000032">
    <property type="protein sequence ID" value="OPJ60387.1"/>
    <property type="molecule type" value="Genomic_DNA"/>
</dbReference>
<dbReference type="GO" id="GO:0005737">
    <property type="term" value="C:cytoplasm"/>
    <property type="evidence" value="ECO:0007669"/>
    <property type="project" value="TreeGrafter"/>
</dbReference>
<dbReference type="SUPFAM" id="SSF55681">
    <property type="entry name" value="Class II aaRS and biotin synthetases"/>
    <property type="match status" value="1"/>
</dbReference>
<name>A0A1V4ILM9_9CLOT</name>
<comment type="similarity">
    <text evidence="2">Belongs to the biotin--protein ligase family.</text>
</comment>
<feature type="binding site" evidence="2">
    <location>
        <begin position="97"/>
        <end position="99"/>
    </location>
    <ligand>
        <name>biotin</name>
        <dbReference type="ChEBI" id="CHEBI:57586"/>
    </ligand>
</feature>
<comment type="caution">
    <text evidence="2">Lacks conserved residue(s) required for the propagation of feature annotation.</text>
</comment>
<evidence type="ECO:0000259" key="3">
    <source>
        <dbReference type="PROSITE" id="PS51733"/>
    </source>
</evidence>
<keyword evidence="2" id="KW-0092">Biotin</keyword>
<dbReference type="InterPro" id="IPR036390">
    <property type="entry name" value="WH_DNA-bd_sf"/>
</dbReference>
<dbReference type="Gene3D" id="2.30.30.100">
    <property type="match status" value="1"/>
</dbReference>
<dbReference type="AlphaFoldDB" id="A0A1V4ILM9"/>
<feature type="domain" description="BPL/LPL catalytic" evidence="3">
    <location>
        <begin position="46"/>
        <end position="236"/>
    </location>
</feature>
<comment type="catalytic activity">
    <reaction evidence="2">
        <text>biotin + L-lysyl-[protein] + ATP = N(6)-biotinyl-L-lysyl-[protein] + AMP + diphosphate + H(+)</text>
        <dbReference type="Rhea" id="RHEA:11756"/>
        <dbReference type="Rhea" id="RHEA-COMP:9752"/>
        <dbReference type="Rhea" id="RHEA-COMP:10505"/>
        <dbReference type="ChEBI" id="CHEBI:15378"/>
        <dbReference type="ChEBI" id="CHEBI:29969"/>
        <dbReference type="ChEBI" id="CHEBI:30616"/>
        <dbReference type="ChEBI" id="CHEBI:33019"/>
        <dbReference type="ChEBI" id="CHEBI:57586"/>
        <dbReference type="ChEBI" id="CHEBI:83144"/>
        <dbReference type="ChEBI" id="CHEBI:456215"/>
        <dbReference type="EC" id="6.3.4.15"/>
    </reaction>
</comment>
<dbReference type="InterPro" id="IPR030855">
    <property type="entry name" value="Bifunct_BirA"/>
</dbReference>
<keyword evidence="2" id="KW-0804">Transcription</keyword>
<dbReference type="Pfam" id="PF03099">
    <property type="entry name" value="BPL_LplA_LipB"/>
    <property type="match status" value="1"/>
</dbReference>